<dbReference type="EMBL" id="CALNXI010003476">
    <property type="protein sequence ID" value="CAH3193400.1"/>
    <property type="molecule type" value="Genomic_DNA"/>
</dbReference>
<evidence type="ECO:0000313" key="4">
    <source>
        <dbReference type="EMBL" id="CAH3139993.1"/>
    </source>
</evidence>
<evidence type="ECO:0000313" key="5">
    <source>
        <dbReference type="EMBL" id="CAH3193400.1"/>
    </source>
</evidence>
<feature type="region of interest" description="Disordered" evidence="1">
    <location>
        <begin position="237"/>
        <end position="257"/>
    </location>
</feature>
<feature type="compositionally biased region" description="Low complexity" evidence="1">
    <location>
        <begin position="248"/>
        <end position="257"/>
    </location>
</feature>
<reference evidence="3 6" key="1">
    <citation type="submission" date="2022-05" db="EMBL/GenBank/DDBJ databases">
        <authorList>
            <consortium name="Genoscope - CEA"/>
            <person name="William W."/>
        </authorList>
    </citation>
    <scope>NUCLEOTIDE SEQUENCE [LARGE SCALE GENOMIC DNA]</scope>
</reference>
<feature type="compositionally biased region" description="Basic and acidic residues" evidence="1">
    <location>
        <begin position="194"/>
        <end position="204"/>
    </location>
</feature>
<dbReference type="EMBL" id="CALNXI010000792">
    <property type="protein sequence ID" value="CAH3139993.1"/>
    <property type="molecule type" value="Genomic_DNA"/>
</dbReference>
<feature type="compositionally biased region" description="Basic and acidic residues" evidence="1">
    <location>
        <begin position="157"/>
        <end position="186"/>
    </location>
</feature>
<evidence type="ECO:0000313" key="6">
    <source>
        <dbReference type="Proteomes" id="UP001159427"/>
    </source>
</evidence>
<evidence type="ECO:0000313" key="2">
    <source>
        <dbReference type="EMBL" id="CAH3017455.1"/>
    </source>
</evidence>
<keyword evidence="6" id="KW-1185">Reference proteome</keyword>
<dbReference type="PANTHER" id="PTHR33309">
    <property type="entry name" value="KERATIN, ULTRA HIGH-SULFUR MATRIX PROTEIN-LIKE"/>
    <property type="match status" value="1"/>
</dbReference>
<gene>
    <name evidence="3" type="ORF">PEVE_00017673</name>
    <name evidence="5" type="ORF">PEVE_00025758</name>
    <name evidence="2" type="ORF">PEVE_00037854</name>
    <name evidence="4" type="ORF">PEVE_00041544</name>
</gene>
<proteinExistence type="predicted"/>
<dbReference type="EMBL" id="CALNXI010000242">
    <property type="protein sequence ID" value="CAH3022984.1"/>
    <property type="molecule type" value="Genomic_DNA"/>
</dbReference>
<dbReference type="PANTHER" id="PTHR33309:SF1">
    <property type="entry name" value="MYB_SANT-LIKE DNA-BINDING DOMAIN-CONTAINING PROTEIN"/>
    <property type="match status" value="1"/>
</dbReference>
<dbReference type="EMBL" id="CALNXI010000063">
    <property type="protein sequence ID" value="CAH3017455.1"/>
    <property type="molecule type" value="Genomic_DNA"/>
</dbReference>
<evidence type="ECO:0000256" key="1">
    <source>
        <dbReference type="SAM" id="MobiDB-lite"/>
    </source>
</evidence>
<evidence type="ECO:0008006" key="7">
    <source>
        <dbReference type="Google" id="ProtNLM"/>
    </source>
</evidence>
<organism evidence="3 6">
    <name type="scientific">Porites evermanni</name>
    <dbReference type="NCBI Taxonomy" id="104178"/>
    <lineage>
        <taxon>Eukaryota</taxon>
        <taxon>Metazoa</taxon>
        <taxon>Cnidaria</taxon>
        <taxon>Anthozoa</taxon>
        <taxon>Hexacorallia</taxon>
        <taxon>Scleractinia</taxon>
        <taxon>Fungiina</taxon>
        <taxon>Poritidae</taxon>
        <taxon>Porites</taxon>
    </lineage>
</organism>
<name>A0ABN8M5G3_9CNID</name>
<protein>
    <recommendedName>
        <fullName evidence="7">MADF domain-containing protein</fullName>
    </recommendedName>
</protein>
<dbReference type="Proteomes" id="UP001159427">
    <property type="component" value="Unassembled WGS sequence"/>
</dbReference>
<feature type="region of interest" description="Disordered" evidence="1">
    <location>
        <begin position="157"/>
        <end position="210"/>
    </location>
</feature>
<sequence length="309" mass="36653">MMLPRMPKRARARRPHLVEDAICRHLTSCGERDINTDCKNIIIGTLFIFRNYSMKWSEEHDLMLCREVLVMEPFKHPKQSRERGEIWGEIAQNLNGLSVPKFTVRTRSVRDRLTLLLRKYKEKVRNEEQGSGMKCDEETELEMALCEIIEKEQAADLERKENTNTLTKKNENDKASAEESRLKALERLGQTKKRNADSCDEVIKPKSRRSTTEAVQILKEKFENEKEFRKEEMELKKKEQESKAAQHQMLIDQQRQNQQQYQDVMKMMAEQQQRQEQQLQNFQMLFLQQQQQQSQMLMSLLEKVMPKSS</sequence>
<comment type="caution">
    <text evidence="3">The sequence shown here is derived from an EMBL/GenBank/DDBJ whole genome shotgun (WGS) entry which is preliminary data.</text>
</comment>
<accession>A0ABN8M5G3</accession>
<evidence type="ECO:0000313" key="3">
    <source>
        <dbReference type="EMBL" id="CAH3022984.1"/>
    </source>
</evidence>